<feature type="transmembrane region" description="Helical" evidence="8">
    <location>
        <begin position="74"/>
        <end position="93"/>
    </location>
</feature>
<evidence type="ECO:0000256" key="1">
    <source>
        <dbReference type="ARBA" id="ARBA00004651"/>
    </source>
</evidence>
<feature type="transmembrane region" description="Helical" evidence="8">
    <location>
        <begin position="306"/>
        <end position="331"/>
    </location>
</feature>
<keyword evidence="7 8" id="KW-0472">Membrane</keyword>
<dbReference type="InterPro" id="IPR036259">
    <property type="entry name" value="MFS_trans_sf"/>
</dbReference>
<dbReference type="AlphaFoldDB" id="A0A4Q0T5Q1"/>
<keyword evidence="5 8" id="KW-0812">Transmembrane</keyword>
<comment type="caution">
    <text evidence="11">The sequence shown here is derived from an EMBL/GenBank/DDBJ whole genome shotgun (WGS) entry which is preliminary data.</text>
</comment>
<feature type="signal peptide" evidence="9">
    <location>
        <begin position="1"/>
        <end position="22"/>
    </location>
</feature>
<dbReference type="InterPro" id="IPR004812">
    <property type="entry name" value="Efflux_drug-R_Bcr/CmlA"/>
</dbReference>
<evidence type="ECO:0000256" key="4">
    <source>
        <dbReference type="ARBA" id="ARBA00022475"/>
    </source>
</evidence>
<name>A0A4Q0T5Q1_9BACT</name>
<evidence type="ECO:0000256" key="9">
    <source>
        <dbReference type="SAM" id="SignalP"/>
    </source>
</evidence>
<dbReference type="Pfam" id="PF07690">
    <property type="entry name" value="MFS_1"/>
    <property type="match status" value="1"/>
</dbReference>
<proteinExistence type="inferred from homology"/>
<feature type="transmembrane region" description="Helical" evidence="8">
    <location>
        <begin position="211"/>
        <end position="230"/>
    </location>
</feature>
<evidence type="ECO:0000256" key="5">
    <source>
        <dbReference type="ARBA" id="ARBA00022692"/>
    </source>
</evidence>
<feature type="transmembrane region" description="Helical" evidence="8">
    <location>
        <begin position="282"/>
        <end position="300"/>
    </location>
</feature>
<dbReference type="GO" id="GO:0042910">
    <property type="term" value="F:xenobiotic transmembrane transporter activity"/>
    <property type="evidence" value="ECO:0007669"/>
    <property type="project" value="InterPro"/>
</dbReference>
<feature type="transmembrane region" description="Helical" evidence="8">
    <location>
        <begin position="371"/>
        <end position="391"/>
    </location>
</feature>
<dbReference type="Proteomes" id="UP000289437">
    <property type="component" value="Unassembled WGS sequence"/>
</dbReference>
<evidence type="ECO:0000313" key="12">
    <source>
        <dbReference type="Proteomes" id="UP000289437"/>
    </source>
</evidence>
<keyword evidence="9" id="KW-0732">Signal</keyword>
<evidence type="ECO:0000256" key="2">
    <source>
        <dbReference type="ARBA" id="ARBA00006236"/>
    </source>
</evidence>
<protein>
    <submittedName>
        <fullName evidence="11">Multidrug resistance transporter, Bcr/CflA family</fullName>
    </submittedName>
</protein>
<keyword evidence="3" id="KW-0813">Transport</keyword>
<dbReference type="InterPro" id="IPR020846">
    <property type="entry name" value="MFS_dom"/>
</dbReference>
<keyword evidence="6 8" id="KW-1133">Transmembrane helix</keyword>
<gene>
    <name evidence="11" type="ORF">GRAN_1612</name>
</gene>
<accession>A0A4Q0T5Q1</accession>
<reference evidence="12" key="2">
    <citation type="submission" date="2019-02" db="EMBL/GenBank/DDBJ databases">
        <title>Granulicella sibirica sp. nov., a psychrotolerant acidobacterium isolated from an organic soil layer in forested tundra, West Siberia.</title>
        <authorList>
            <person name="Oshkin I.Y."/>
            <person name="Kulichevskaya I.S."/>
            <person name="Rijpstra W.I.C."/>
            <person name="Sinninghe Damste J.S."/>
            <person name="Rakitin A.L."/>
            <person name="Ravin N.V."/>
            <person name="Dedysh S.N."/>
        </authorList>
    </citation>
    <scope>NUCLEOTIDE SEQUENCE [LARGE SCALE GENOMIC DNA]</scope>
    <source>
        <strain evidence="12">AF10</strain>
    </source>
</reference>
<comment type="similarity">
    <text evidence="2">Belongs to the major facilitator superfamily. Bcr/CmlA family.</text>
</comment>
<dbReference type="OrthoDB" id="9816041at2"/>
<feature type="transmembrane region" description="Helical" evidence="8">
    <location>
        <begin position="250"/>
        <end position="270"/>
    </location>
</feature>
<dbReference type="SUPFAM" id="SSF103473">
    <property type="entry name" value="MFS general substrate transporter"/>
    <property type="match status" value="1"/>
</dbReference>
<dbReference type="RefSeq" id="WP_128912322.1">
    <property type="nucleotide sequence ID" value="NZ_RDSM01000001.1"/>
</dbReference>
<dbReference type="CDD" id="cd17320">
    <property type="entry name" value="MFS_MdfA_MDR_like"/>
    <property type="match status" value="1"/>
</dbReference>
<feature type="transmembrane region" description="Helical" evidence="8">
    <location>
        <begin position="162"/>
        <end position="182"/>
    </location>
</feature>
<feature type="transmembrane region" description="Helical" evidence="8">
    <location>
        <begin position="46"/>
        <end position="62"/>
    </location>
</feature>
<feature type="chain" id="PRO_5020946738" evidence="9">
    <location>
        <begin position="23"/>
        <end position="408"/>
    </location>
</feature>
<dbReference type="GO" id="GO:1990961">
    <property type="term" value="P:xenobiotic detoxification by transmembrane export across the plasma membrane"/>
    <property type="evidence" value="ECO:0007669"/>
    <property type="project" value="InterPro"/>
</dbReference>
<dbReference type="EMBL" id="RDSM01000001">
    <property type="protein sequence ID" value="RXH58302.1"/>
    <property type="molecule type" value="Genomic_DNA"/>
</dbReference>
<feature type="domain" description="Major facilitator superfamily (MFS) profile" evidence="10">
    <location>
        <begin position="5"/>
        <end position="395"/>
    </location>
</feature>
<dbReference type="NCBIfam" id="TIGR00710">
    <property type="entry name" value="efflux_Bcr_CflA"/>
    <property type="match status" value="1"/>
</dbReference>
<sequence>MKKHAFSFTLLLAAISALTSLAIDMGLPAMPAIESRFALAPGRGALTLSVFLAGFALTPLFGGPLSDRLGRRPVLIAGLAVFAASALACSTVPGFHELLLARLLQGSAAGVCVSLPLAIIRDSLDGHAARNAMSQVTTVLGVVPLLAPITGSWVMLIANWRYIYVTQATLAAVLLTVVALTFKETLPEDKRQALPAHVLLLNYRLVLREPVFLVHAFVYGLAFACMFSYISASPLVFMDEMHVPQHLYTLLFACTAGSQMLGAFTSGLLSKRHHSGRSTIRFGLILLTVASALAIILQSIGLERPIYLMLPMMLVLFAFGIIAPSATLGALEPIPHVAGAGSGAIRSLQMILGSASSAILAWICARPHVDPAIAMTATMAVTALIALTLFLTTLRAPASSPAAHLTAK</sequence>
<evidence type="ECO:0000259" key="10">
    <source>
        <dbReference type="PROSITE" id="PS50850"/>
    </source>
</evidence>
<dbReference type="InterPro" id="IPR011701">
    <property type="entry name" value="MFS"/>
</dbReference>
<dbReference type="PROSITE" id="PS50850">
    <property type="entry name" value="MFS"/>
    <property type="match status" value="1"/>
</dbReference>
<dbReference type="PANTHER" id="PTHR23502">
    <property type="entry name" value="MAJOR FACILITATOR SUPERFAMILY"/>
    <property type="match status" value="1"/>
</dbReference>
<evidence type="ECO:0000256" key="8">
    <source>
        <dbReference type="SAM" id="Phobius"/>
    </source>
</evidence>
<evidence type="ECO:0000256" key="6">
    <source>
        <dbReference type="ARBA" id="ARBA00022989"/>
    </source>
</evidence>
<comment type="subcellular location">
    <subcellularLocation>
        <location evidence="1">Cell membrane</location>
        <topology evidence="1">Multi-pass membrane protein</topology>
    </subcellularLocation>
</comment>
<keyword evidence="4" id="KW-1003">Cell membrane</keyword>
<evidence type="ECO:0000313" key="11">
    <source>
        <dbReference type="EMBL" id="RXH58302.1"/>
    </source>
</evidence>
<organism evidence="11 12">
    <name type="scientific">Granulicella sibirica</name>
    <dbReference type="NCBI Taxonomy" id="2479048"/>
    <lineage>
        <taxon>Bacteria</taxon>
        <taxon>Pseudomonadati</taxon>
        <taxon>Acidobacteriota</taxon>
        <taxon>Terriglobia</taxon>
        <taxon>Terriglobales</taxon>
        <taxon>Acidobacteriaceae</taxon>
        <taxon>Granulicella</taxon>
    </lineage>
</organism>
<dbReference type="PROSITE" id="PS00216">
    <property type="entry name" value="SUGAR_TRANSPORT_1"/>
    <property type="match status" value="1"/>
</dbReference>
<reference evidence="11 12" key="1">
    <citation type="submission" date="2018-11" db="EMBL/GenBank/DDBJ databases">
        <authorList>
            <person name="Mardanov A.V."/>
            <person name="Ravin N.V."/>
            <person name="Dedysh S.N."/>
        </authorList>
    </citation>
    <scope>NUCLEOTIDE SEQUENCE [LARGE SCALE GENOMIC DNA]</scope>
    <source>
        <strain evidence="11 12">AF10</strain>
    </source>
</reference>
<feature type="transmembrane region" description="Helical" evidence="8">
    <location>
        <begin position="132"/>
        <end position="156"/>
    </location>
</feature>
<dbReference type="PANTHER" id="PTHR23502:SF132">
    <property type="entry name" value="POLYAMINE TRANSPORTER 2-RELATED"/>
    <property type="match status" value="1"/>
</dbReference>
<dbReference type="Gene3D" id="1.20.1720.10">
    <property type="entry name" value="Multidrug resistance protein D"/>
    <property type="match status" value="1"/>
</dbReference>
<evidence type="ECO:0000256" key="7">
    <source>
        <dbReference type="ARBA" id="ARBA00023136"/>
    </source>
</evidence>
<evidence type="ECO:0000256" key="3">
    <source>
        <dbReference type="ARBA" id="ARBA00022448"/>
    </source>
</evidence>
<keyword evidence="12" id="KW-1185">Reference proteome</keyword>
<feature type="transmembrane region" description="Helical" evidence="8">
    <location>
        <begin position="343"/>
        <end position="365"/>
    </location>
</feature>
<dbReference type="GO" id="GO:0005886">
    <property type="term" value="C:plasma membrane"/>
    <property type="evidence" value="ECO:0007669"/>
    <property type="project" value="UniProtKB-SubCell"/>
</dbReference>
<dbReference type="InterPro" id="IPR005829">
    <property type="entry name" value="Sugar_transporter_CS"/>
</dbReference>